<accession>A0A9Q3K5Y0</accession>
<dbReference type="EMBL" id="AVOT02096309">
    <property type="protein sequence ID" value="MBW0575460.1"/>
    <property type="molecule type" value="Genomic_DNA"/>
</dbReference>
<proteinExistence type="predicted"/>
<comment type="caution">
    <text evidence="1">The sequence shown here is derived from an EMBL/GenBank/DDBJ whole genome shotgun (WGS) entry which is preliminary data.</text>
</comment>
<feature type="non-terminal residue" evidence="1">
    <location>
        <position position="438"/>
    </location>
</feature>
<protein>
    <submittedName>
        <fullName evidence="1">Uncharacterized protein</fullName>
    </submittedName>
</protein>
<sequence length="438" mass="51457">MIPPHTKDFGFPRDYSLQRETTISWNRGLEKREVEVVQSHNTWKNEPFYTFQDGFQQQTSRNGLHRTVFSNPSSFPRTSPMGNGRQGIETRFPLQGTCRNYSEDFPQRDILQRAYHRQETEQEITHSDPFRLMRTGNPTRLPSGFTPLRNQQISDQKSLYFPIQDRIQERKRIIRQEQESFQPEAVRVRSYDTEIVEPVARSTKKQKTVVNTSNAPSSPMMRNDISTQMKHNVVIPESTISRNALWLHFSQFVEQTQKKFEILHESISRLQEVYALQTKTIHTLQEDYTELYKASEDTKRRLNQVLEEQNNCKRDREYLDQDIDKLFNYCQKMKPQTQGHVSGNTPYHQEDIKPDSLLVNKARSPSHYQDKDKMSYTEKEALKQFLEASSWPKFSGTGEYDHMELIGCIDGLFTDVQSIPDYWITARLNTPFKGHSII</sequence>
<name>A0A9Q3K5Y0_9BASI</name>
<keyword evidence="2" id="KW-1185">Reference proteome</keyword>
<reference evidence="1" key="1">
    <citation type="submission" date="2021-03" db="EMBL/GenBank/DDBJ databases">
        <title>Draft genome sequence of rust myrtle Austropuccinia psidii MF-1, a brazilian biotype.</title>
        <authorList>
            <person name="Quecine M.C."/>
            <person name="Pachon D.M.R."/>
            <person name="Bonatelli M.L."/>
            <person name="Correr F.H."/>
            <person name="Franceschini L.M."/>
            <person name="Leite T.F."/>
            <person name="Margarido G.R.A."/>
            <person name="Almeida C.A."/>
            <person name="Ferrarezi J.A."/>
            <person name="Labate C.A."/>
        </authorList>
    </citation>
    <scope>NUCLEOTIDE SEQUENCE</scope>
    <source>
        <strain evidence="1">MF-1</strain>
    </source>
</reference>
<dbReference type="Gene3D" id="1.20.5.300">
    <property type="match status" value="1"/>
</dbReference>
<dbReference type="Proteomes" id="UP000765509">
    <property type="component" value="Unassembled WGS sequence"/>
</dbReference>
<dbReference type="AlphaFoldDB" id="A0A9Q3K5Y0"/>
<organism evidence="1 2">
    <name type="scientific">Austropuccinia psidii MF-1</name>
    <dbReference type="NCBI Taxonomy" id="1389203"/>
    <lineage>
        <taxon>Eukaryota</taxon>
        <taxon>Fungi</taxon>
        <taxon>Dikarya</taxon>
        <taxon>Basidiomycota</taxon>
        <taxon>Pucciniomycotina</taxon>
        <taxon>Pucciniomycetes</taxon>
        <taxon>Pucciniales</taxon>
        <taxon>Sphaerophragmiaceae</taxon>
        <taxon>Austropuccinia</taxon>
    </lineage>
</organism>
<gene>
    <name evidence="1" type="ORF">O181_115175</name>
</gene>
<evidence type="ECO:0000313" key="2">
    <source>
        <dbReference type="Proteomes" id="UP000765509"/>
    </source>
</evidence>
<evidence type="ECO:0000313" key="1">
    <source>
        <dbReference type="EMBL" id="MBW0575460.1"/>
    </source>
</evidence>